<name>A0A830CJ54_9LAMI</name>
<proteinExistence type="predicted"/>
<dbReference type="Proteomes" id="UP000653305">
    <property type="component" value="Unassembled WGS sequence"/>
</dbReference>
<keyword evidence="3" id="KW-1185">Reference proteome</keyword>
<organism evidence="2 3">
    <name type="scientific">Phtheirospermum japonicum</name>
    <dbReference type="NCBI Taxonomy" id="374723"/>
    <lineage>
        <taxon>Eukaryota</taxon>
        <taxon>Viridiplantae</taxon>
        <taxon>Streptophyta</taxon>
        <taxon>Embryophyta</taxon>
        <taxon>Tracheophyta</taxon>
        <taxon>Spermatophyta</taxon>
        <taxon>Magnoliopsida</taxon>
        <taxon>eudicotyledons</taxon>
        <taxon>Gunneridae</taxon>
        <taxon>Pentapetalae</taxon>
        <taxon>asterids</taxon>
        <taxon>lamiids</taxon>
        <taxon>Lamiales</taxon>
        <taxon>Orobanchaceae</taxon>
        <taxon>Orobanchaceae incertae sedis</taxon>
        <taxon>Phtheirospermum</taxon>
    </lineage>
</organism>
<gene>
    <name evidence="2" type="ORF">PHJA_002076700</name>
</gene>
<evidence type="ECO:0000313" key="3">
    <source>
        <dbReference type="Proteomes" id="UP000653305"/>
    </source>
</evidence>
<feature type="compositionally biased region" description="Basic and acidic residues" evidence="1">
    <location>
        <begin position="34"/>
        <end position="46"/>
    </location>
</feature>
<comment type="caution">
    <text evidence="2">The sequence shown here is derived from an EMBL/GenBank/DDBJ whole genome shotgun (WGS) entry which is preliminary data.</text>
</comment>
<feature type="region of interest" description="Disordered" evidence="1">
    <location>
        <begin position="27"/>
        <end position="101"/>
    </location>
</feature>
<evidence type="ECO:0000313" key="2">
    <source>
        <dbReference type="EMBL" id="GFP99326.1"/>
    </source>
</evidence>
<dbReference type="EMBL" id="BMAC01000567">
    <property type="protein sequence ID" value="GFP99326.1"/>
    <property type="molecule type" value="Genomic_DNA"/>
</dbReference>
<dbReference type="OrthoDB" id="2357150at2759"/>
<feature type="compositionally biased region" description="Basic and acidic residues" evidence="1">
    <location>
        <begin position="61"/>
        <end position="74"/>
    </location>
</feature>
<evidence type="ECO:0000256" key="1">
    <source>
        <dbReference type="SAM" id="MobiDB-lite"/>
    </source>
</evidence>
<reference evidence="2" key="1">
    <citation type="submission" date="2020-07" db="EMBL/GenBank/DDBJ databases">
        <title>Ethylene signaling mediates host invasion by parasitic plants.</title>
        <authorList>
            <person name="Yoshida S."/>
        </authorList>
    </citation>
    <scope>NUCLEOTIDE SEQUENCE</scope>
    <source>
        <strain evidence="2">Okayama</strain>
    </source>
</reference>
<feature type="compositionally biased region" description="Basic and acidic residues" evidence="1">
    <location>
        <begin position="82"/>
        <end position="101"/>
    </location>
</feature>
<sequence length="101" mass="11383">MLQEHQHNGGWWRHGFDTCLHFLGGRQAFPFEPSKIRTESLTKDNGESEEATAAAGLIEKLSVEGNDKEDKPESKNAPSSSAEKKKEEDDNEKQEKPETKE</sequence>
<dbReference type="AlphaFoldDB" id="A0A830CJ54"/>
<protein>
    <submittedName>
        <fullName evidence="2">Oxygen-dependent coproporphyrinogen-iii oxidase chloroplastic</fullName>
    </submittedName>
</protein>
<accession>A0A830CJ54</accession>